<dbReference type="SUPFAM" id="SSF55248">
    <property type="entry name" value="PCD-like"/>
    <property type="match status" value="1"/>
</dbReference>
<dbReference type="Pfam" id="PF18029">
    <property type="entry name" value="Glyoxalase_6"/>
    <property type="match status" value="1"/>
</dbReference>
<dbReference type="KEGG" id="ndk:I601_2447"/>
<evidence type="ECO:0000256" key="3">
    <source>
        <dbReference type="ARBA" id="ARBA00013252"/>
    </source>
</evidence>
<keyword evidence="5 7" id="KW-0456">Lyase</keyword>
<dbReference type="EMBL" id="CP015079">
    <property type="protein sequence ID" value="ANH38865.1"/>
    <property type="molecule type" value="Genomic_DNA"/>
</dbReference>
<dbReference type="PANTHER" id="PTHR12599:SF0">
    <property type="entry name" value="PTERIN-4-ALPHA-CARBINOLAMINE DEHYDRATASE"/>
    <property type="match status" value="1"/>
</dbReference>
<proteinExistence type="inferred from homology"/>
<dbReference type="SUPFAM" id="SSF54593">
    <property type="entry name" value="Glyoxalase/Bleomycin resistance protein/Dihydroxybiphenyl dioxygenase"/>
    <property type="match status" value="1"/>
</dbReference>
<dbReference type="PANTHER" id="PTHR12599">
    <property type="entry name" value="PTERIN-4-ALPHA-CARBINOLAMINE DEHYDRATASE"/>
    <property type="match status" value="1"/>
</dbReference>
<dbReference type="InterPro" id="IPR029068">
    <property type="entry name" value="Glyas_Bleomycin-R_OHBP_Dase"/>
</dbReference>
<evidence type="ECO:0000313" key="7">
    <source>
        <dbReference type="EMBL" id="ANH38865.1"/>
    </source>
</evidence>
<evidence type="ECO:0000256" key="5">
    <source>
        <dbReference type="ARBA" id="ARBA00023239"/>
    </source>
</evidence>
<organism evidence="7 8">
    <name type="scientific">Nocardioides dokdonensis FR1436</name>
    <dbReference type="NCBI Taxonomy" id="1300347"/>
    <lineage>
        <taxon>Bacteria</taxon>
        <taxon>Bacillati</taxon>
        <taxon>Actinomycetota</taxon>
        <taxon>Actinomycetes</taxon>
        <taxon>Propionibacteriales</taxon>
        <taxon>Nocardioidaceae</taxon>
        <taxon>Nocardioides</taxon>
    </lineage>
</organism>
<protein>
    <recommendedName>
        <fullName evidence="4">Putative pterin-4-alpha-carbinolamine dehydratase</fullName>
        <ecNumber evidence="3">4.2.1.96</ecNumber>
    </recommendedName>
</protein>
<name>A0A1A9GN32_9ACTN</name>
<dbReference type="Gene3D" id="3.10.180.10">
    <property type="entry name" value="2,3-Dihydroxybiphenyl 1,2-Dioxygenase, domain 1"/>
    <property type="match status" value="1"/>
</dbReference>
<evidence type="ECO:0000256" key="2">
    <source>
        <dbReference type="ARBA" id="ARBA00006472"/>
    </source>
</evidence>
<dbReference type="InterPro" id="IPR001533">
    <property type="entry name" value="Pterin_deHydtase"/>
</dbReference>
<dbReference type="GO" id="GO:0008124">
    <property type="term" value="F:4-alpha-hydroxytetrahydrobiopterin dehydratase activity"/>
    <property type="evidence" value="ECO:0007669"/>
    <property type="project" value="UniProtKB-EC"/>
</dbReference>
<dbReference type="RefSeq" id="WP_068109978.1">
    <property type="nucleotide sequence ID" value="NZ_CP015079.1"/>
</dbReference>
<evidence type="ECO:0000313" key="8">
    <source>
        <dbReference type="Proteomes" id="UP000077868"/>
    </source>
</evidence>
<dbReference type="Pfam" id="PF01329">
    <property type="entry name" value="Pterin_4a"/>
    <property type="match status" value="1"/>
</dbReference>
<dbReference type="InterPro" id="IPR041581">
    <property type="entry name" value="Glyoxalase_6"/>
</dbReference>
<feature type="domain" description="Glyoxalase-like" evidence="6">
    <location>
        <begin position="114"/>
        <end position="217"/>
    </location>
</feature>
<dbReference type="InterPro" id="IPR036428">
    <property type="entry name" value="PCD_sf"/>
</dbReference>
<sequence>MTIPDEDRQVLTGHDVAAELLEDWRFVLGALHARFRTGDFATGARLVQWIAEAADDVDHHPDVDLRYPHVDVRLVSHDVDGVTQRDVRLAREITRLASGVAKAAPDEVVAVEWALDTPDHAEVKDFWAAVLGLAGHQPDDLVDTGGRWPSVWFQESERPEDGAAPVQRWHVDVHVAPDQAERRIRAALEAGGTMVDEGWAPSFWVLADAQGNRACVCTWLGRDGGPDSD</sequence>
<comment type="catalytic activity">
    <reaction evidence="1">
        <text>(4aS,6R)-4a-hydroxy-L-erythro-5,6,7,8-tetrahydrobiopterin = (6R)-L-erythro-6,7-dihydrobiopterin + H2O</text>
        <dbReference type="Rhea" id="RHEA:11920"/>
        <dbReference type="ChEBI" id="CHEBI:15377"/>
        <dbReference type="ChEBI" id="CHEBI:15642"/>
        <dbReference type="ChEBI" id="CHEBI:43120"/>
        <dbReference type="EC" id="4.2.1.96"/>
    </reaction>
</comment>
<evidence type="ECO:0000256" key="4">
    <source>
        <dbReference type="ARBA" id="ARBA00021735"/>
    </source>
</evidence>
<accession>A0A1A9GN32</accession>
<dbReference type="Gene3D" id="3.30.1360.20">
    <property type="entry name" value="Transcriptional coactivator/pterin dehydratase"/>
    <property type="match status" value="1"/>
</dbReference>
<dbReference type="EC" id="4.2.1.96" evidence="3"/>
<keyword evidence="8" id="KW-1185">Reference proteome</keyword>
<dbReference type="OrthoDB" id="15077at2"/>
<dbReference type="PATRIC" id="fig|1300347.3.peg.2440"/>
<dbReference type="Proteomes" id="UP000077868">
    <property type="component" value="Chromosome"/>
</dbReference>
<evidence type="ECO:0000256" key="1">
    <source>
        <dbReference type="ARBA" id="ARBA00001554"/>
    </source>
</evidence>
<reference evidence="7 8" key="1">
    <citation type="submission" date="2016-03" db="EMBL/GenBank/DDBJ databases">
        <title>Complete genome sequence of a soil Actinobacterium, Nocardioides dokdonensis FR1436.</title>
        <authorList>
            <person name="Kwon S.-K."/>
            <person name="Kim K."/>
            <person name="Kim J.F."/>
        </authorList>
    </citation>
    <scope>NUCLEOTIDE SEQUENCE [LARGE SCALE GENOMIC DNA]</scope>
    <source>
        <strain evidence="7 8">FR1436</strain>
    </source>
</reference>
<dbReference type="AlphaFoldDB" id="A0A1A9GN32"/>
<dbReference type="STRING" id="1300347.I601_2447"/>
<dbReference type="GO" id="GO:0006729">
    <property type="term" value="P:tetrahydrobiopterin biosynthetic process"/>
    <property type="evidence" value="ECO:0007669"/>
    <property type="project" value="InterPro"/>
</dbReference>
<gene>
    <name evidence="7" type="ORF">I601_2447</name>
</gene>
<comment type="similarity">
    <text evidence="2">Belongs to the pterin-4-alpha-carbinolamine dehydratase family.</text>
</comment>
<evidence type="ECO:0000259" key="6">
    <source>
        <dbReference type="Pfam" id="PF18029"/>
    </source>
</evidence>